<evidence type="ECO:0000313" key="2">
    <source>
        <dbReference type="EMBL" id="RQH27495.1"/>
    </source>
</evidence>
<organism evidence="2 3">
    <name type="scientific">Okeania hirsuta</name>
    <dbReference type="NCBI Taxonomy" id="1458930"/>
    <lineage>
        <taxon>Bacteria</taxon>
        <taxon>Bacillati</taxon>
        <taxon>Cyanobacteriota</taxon>
        <taxon>Cyanophyceae</taxon>
        <taxon>Oscillatoriophycideae</taxon>
        <taxon>Oscillatoriales</taxon>
        <taxon>Microcoleaceae</taxon>
        <taxon>Okeania</taxon>
    </lineage>
</organism>
<accession>A0A3N6P1K5</accession>
<reference evidence="2 3" key="1">
    <citation type="journal article" date="2018" name="ACS Chem. Biol.">
        <title>Ketoreductase domain dysfunction expands chemodiversity: malyngamide biosynthesis in the cyanobacterium Okeania hirsuta.</title>
        <authorList>
            <person name="Moss N.A."/>
            <person name="Leao T."/>
            <person name="Rankin M."/>
            <person name="McCullough T.M."/>
            <person name="Qu P."/>
            <person name="Korobeynikov A."/>
            <person name="Smith J.L."/>
            <person name="Gerwick L."/>
            <person name="Gerwick W.H."/>
        </authorList>
    </citation>
    <scope>NUCLEOTIDE SEQUENCE [LARGE SCALE GENOMIC DNA]</scope>
    <source>
        <strain evidence="2 3">PAB10Feb10-1</strain>
    </source>
</reference>
<dbReference type="AlphaFoldDB" id="A0A3N6P1K5"/>
<dbReference type="Gene3D" id="3.30.450.20">
    <property type="entry name" value="PAS domain"/>
    <property type="match status" value="1"/>
</dbReference>
<keyword evidence="3" id="KW-1185">Reference proteome</keyword>
<dbReference type="CDD" id="cd00130">
    <property type="entry name" value="PAS"/>
    <property type="match status" value="1"/>
</dbReference>
<evidence type="ECO:0000313" key="3">
    <source>
        <dbReference type="Proteomes" id="UP000269154"/>
    </source>
</evidence>
<dbReference type="PROSITE" id="PS50112">
    <property type="entry name" value="PAS"/>
    <property type="match status" value="1"/>
</dbReference>
<dbReference type="OrthoDB" id="231918at2"/>
<protein>
    <submittedName>
        <fullName evidence="2">PAS domain S-box protein</fullName>
    </submittedName>
</protein>
<dbReference type="EMBL" id="RCBY01000249">
    <property type="protein sequence ID" value="RQH27495.1"/>
    <property type="molecule type" value="Genomic_DNA"/>
</dbReference>
<feature type="domain" description="PAS" evidence="1">
    <location>
        <begin position="1"/>
        <end position="63"/>
    </location>
</feature>
<proteinExistence type="predicted"/>
<dbReference type="InterPro" id="IPR035965">
    <property type="entry name" value="PAS-like_dom_sf"/>
</dbReference>
<dbReference type="Pfam" id="PF13426">
    <property type="entry name" value="PAS_9"/>
    <property type="match status" value="1"/>
</dbReference>
<comment type="caution">
    <text evidence="2">The sequence shown here is derived from an EMBL/GenBank/DDBJ whole genome shotgun (WGS) entry which is preliminary data.</text>
</comment>
<gene>
    <name evidence="2" type="ORF">D5R40_27370</name>
</gene>
<dbReference type="NCBIfam" id="TIGR00229">
    <property type="entry name" value="sensory_box"/>
    <property type="match status" value="1"/>
</dbReference>
<dbReference type="SMART" id="SM00091">
    <property type="entry name" value="PAS"/>
    <property type="match status" value="1"/>
</dbReference>
<dbReference type="Proteomes" id="UP000269154">
    <property type="component" value="Unassembled WGS sequence"/>
</dbReference>
<dbReference type="SUPFAM" id="SSF55785">
    <property type="entry name" value="PYP-like sensor domain (PAS domain)"/>
    <property type="match status" value="1"/>
</dbReference>
<name>A0A3N6P1K5_9CYAN</name>
<evidence type="ECO:0000259" key="1">
    <source>
        <dbReference type="PROSITE" id="PS50112"/>
    </source>
</evidence>
<sequence length="106" mass="11946">MQDVGEAILIADLQGKIIEANYKATEILGYHREELVQMHAKQIHPPEIHQKVIATILETAKNGKNFIPNILALRKDGNWIWINIIIFFVGLIPHRQRGCSKLLGGA</sequence>
<dbReference type="InterPro" id="IPR000014">
    <property type="entry name" value="PAS"/>
</dbReference>